<organism evidence="8 9">
    <name type="scientific">Candidatus Syntropharchaeum caldarium</name>
    <dbReference type="NCBI Taxonomy" id="1838285"/>
    <lineage>
        <taxon>Archaea</taxon>
        <taxon>Methanobacteriati</taxon>
        <taxon>Methanobacteriota</taxon>
        <taxon>Stenosarchaea group</taxon>
        <taxon>Methanomicrobia</taxon>
        <taxon>Methanosarcinales</taxon>
        <taxon>ANME-2 cluster</taxon>
        <taxon>Candidatus Syntropharchaeum</taxon>
    </lineage>
</organism>
<dbReference type="EMBL" id="LYOS01000001">
    <property type="protein sequence ID" value="OFV68460.1"/>
    <property type="molecule type" value="Genomic_DNA"/>
</dbReference>
<accession>A0A1F2PAM6</accession>
<dbReference type="PROSITE" id="PS51918">
    <property type="entry name" value="RADICAL_SAM"/>
    <property type="match status" value="1"/>
</dbReference>
<dbReference type="Pfam" id="PF04055">
    <property type="entry name" value="Radical_SAM"/>
    <property type="match status" value="1"/>
</dbReference>
<dbReference type="PANTHER" id="PTHR30352">
    <property type="entry name" value="PYRUVATE FORMATE-LYASE-ACTIVATING ENZYME"/>
    <property type="match status" value="1"/>
</dbReference>
<keyword evidence="5" id="KW-0408">Iron</keyword>
<evidence type="ECO:0000313" key="8">
    <source>
        <dbReference type="EMBL" id="OFV68460.1"/>
    </source>
</evidence>
<dbReference type="Proteomes" id="UP000186940">
    <property type="component" value="Unassembled WGS sequence"/>
</dbReference>
<dbReference type="PANTHER" id="PTHR30352:SF5">
    <property type="entry name" value="PYRUVATE FORMATE-LYASE 1-ACTIVATING ENZYME"/>
    <property type="match status" value="1"/>
</dbReference>
<proteinExistence type="predicted"/>
<dbReference type="InterPro" id="IPR034457">
    <property type="entry name" value="Organic_radical-activating"/>
</dbReference>
<evidence type="ECO:0000256" key="3">
    <source>
        <dbReference type="ARBA" id="ARBA00022691"/>
    </source>
</evidence>
<sequence length="225" mass="25255">MTIDVSYLAISDKRCTVQFAGCNFRCRGCFSKERQKGGKTMRGKELAAYIPPDKEVMLAGGEPTINREGLLELIDELEQDRVILSTNGYLLDAELIDQIKNVTVHIDLKALNPELHRWYTGMDNRNVLEAIRLLYEKGLDFEVSTVYIPGIVDAPEIEAIARFLASVGDIALKIMRYVPVGDLSRRPLDSEIEEAMKRGAKYLDNVSSSIENRSHPSGERIIIVP</sequence>
<evidence type="ECO:0000256" key="1">
    <source>
        <dbReference type="ARBA" id="ARBA00001966"/>
    </source>
</evidence>
<evidence type="ECO:0000256" key="4">
    <source>
        <dbReference type="ARBA" id="ARBA00022723"/>
    </source>
</evidence>
<feature type="domain" description="Radical SAM core" evidence="7">
    <location>
        <begin position="1"/>
        <end position="213"/>
    </location>
</feature>
<dbReference type="SUPFAM" id="SSF102114">
    <property type="entry name" value="Radical SAM enzymes"/>
    <property type="match status" value="1"/>
</dbReference>
<dbReference type="InterPro" id="IPR058240">
    <property type="entry name" value="rSAM_sf"/>
</dbReference>
<comment type="caution">
    <text evidence="8">The sequence shown here is derived from an EMBL/GenBank/DDBJ whole genome shotgun (WGS) entry which is preliminary data.</text>
</comment>
<evidence type="ECO:0000256" key="6">
    <source>
        <dbReference type="ARBA" id="ARBA00023014"/>
    </source>
</evidence>
<dbReference type="GO" id="GO:0051539">
    <property type="term" value="F:4 iron, 4 sulfur cluster binding"/>
    <property type="evidence" value="ECO:0007669"/>
    <property type="project" value="UniProtKB-KW"/>
</dbReference>
<dbReference type="InterPro" id="IPR013785">
    <property type="entry name" value="Aldolase_TIM"/>
</dbReference>
<evidence type="ECO:0000259" key="7">
    <source>
        <dbReference type="PROSITE" id="PS51918"/>
    </source>
</evidence>
<name>A0A1F2PAM6_9EURY</name>
<evidence type="ECO:0000313" key="9">
    <source>
        <dbReference type="Proteomes" id="UP000186940"/>
    </source>
</evidence>
<gene>
    <name evidence="8" type="ORF">SCAL_000136</name>
</gene>
<dbReference type="CDD" id="cd01335">
    <property type="entry name" value="Radical_SAM"/>
    <property type="match status" value="1"/>
</dbReference>
<dbReference type="Gene3D" id="3.20.20.70">
    <property type="entry name" value="Aldolase class I"/>
    <property type="match status" value="1"/>
</dbReference>
<keyword evidence="3" id="KW-0949">S-adenosyl-L-methionine</keyword>
<evidence type="ECO:0000256" key="2">
    <source>
        <dbReference type="ARBA" id="ARBA00022485"/>
    </source>
</evidence>
<dbReference type="InterPro" id="IPR006638">
    <property type="entry name" value="Elp3/MiaA/NifB-like_rSAM"/>
</dbReference>
<keyword evidence="6" id="KW-0411">Iron-sulfur</keyword>
<dbReference type="SFLD" id="SFLDG01067">
    <property type="entry name" value="SPASM/twitch_domain_containing"/>
    <property type="match status" value="1"/>
</dbReference>
<dbReference type="InterPro" id="IPR007197">
    <property type="entry name" value="rSAM"/>
</dbReference>
<dbReference type="GO" id="GO:0046872">
    <property type="term" value="F:metal ion binding"/>
    <property type="evidence" value="ECO:0007669"/>
    <property type="project" value="UniProtKB-KW"/>
</dbReference>
<dbReference type="SMART" id="SM00729">
    <property type="entry name" value="Elp3"/>
    <property type="match status" value="1"/>
</dbReference>
<comment type="cofactor">
    <cofactor evidence="1">
        <name>[4Fe-4S] cluster</name>
        <dbReference type="ChEBI" id="CHEBI:49883"/>
    </cofactor>
</comment>
<dbReference type="GO" id="GO:0003824">
    <property type="term" value="F:catalytic activity"/>
    <property type="evidence" value="ECO:0007669"/>
    <property type="project" value="InterPro"/>
</dbReference>
<protein>
    <submittedName>
        <fullName evidence="8">Radical SAM domain protein</fullName>
    </submittedName>
</protein>
<keyword evidence="2" id="KW-0004">4Fe-4S</keyword>
<reference evidence="8" key="1">
    <citation type="submission" date="2016-05" db="EMBL/GenBank/DDBJ databases">
        <title>Microbial consortia oxidize butane by reversing methanogenesis.</title>
        <authorList>
            <person name="Laso-Perez R."/>
            <person name="Richter M."/>
            <person name="Wegener G."/>
            <person name="Musat F."/>
        </authorList>
    </citation>
    <scope>NUCLEOTIDE SEQUENCE [LARGE SCALE GENOMIC DNA]</scope>
    <source>
        <strain evidence="8">BOX2</strain>
    </source>
</reference>
<dbReference type="SFLD" id="SFLDS00029">
    <property type="entry name" value="Radical_SAM"/>
    <property type="match status" value="1"/>
</dbReference>
<dbReference type="STRING" id="1838285.SCAL_000136"/>
<evidence type="ECO:0000256" key="5">
    <source>
        <dbReference type="ARBA" id="ARBA00023004"/>
    </source>
</evidence>
<dbReference type="AlphaFoldDB" id="A0A1F2PAM6"/>
<keyword evidence="4" id="KW-0479">Metal-binding</keyword>
<keyword evidence="9" id="KW-1185">Reference proteome</keyword>